<dbReference type="RefSeq" id="WP_005396933.1">
    <property type="nucleotide sequence ID" value="NZ_JH601088.1"/>
</dbReference>
<comment type="caution">
    <text evidence="3">The sequence shown here is derived from an EMBL/GenBank/DDBJ whole genome shotgun (WGS) entry which is preliminary data.</text>
</comment>
<accession>H3NLD3</accession>
<gene>
    <name evidence="3" type="ORF">HMPREF9709_00110</name>
</gene>
<dbReference type="OrthoDB" id="9767435at2"/>
<evidence type="ECO:0000313" key="4">
    <source>
        <dbReference type="Proteomes" id="UP000004191"/>
    </source>
</evidence>
<keyword evidence="1" id="KW-0723">Serine/threonine-protein kinase</keyword>
<dbReference type="GeneID" id="96998133"/>
<name>H3NLD3_9FIRM</name>
<dbReference type="PANTHER" id="PTHR35526:SF3">
    <property type="entry name" value="ANTI-SIGMA-F FACTOR RSBW"/>
    <property type="match status" value="1"/>
</dbReference>
<sequence>MGYSCDKEIFGGIDIINGIVSEILHDIQPVINDDDIYFDVRLILNELLINCHEHGNKHDIRKKINIKLEIDTNDVIIKVQDEGDGVKDRRLYNPAECRSDGRGLMLVEALADKVSYNKNIIECMIELTP</sequence>
<feature type="domain" description="Histidine kinase/HSP90-like ATPase" evidence="2">
    <location>
        <begin position="33"/>
        <end position="117"/>
    </location>
</feature>
<dbReference type="AlphaFoldDB" id="H3NLD3"/>
<dbReference type="InterPro" id="IPR036890">
    <property type="entry name" value="HATPase_C_sf"/>
</dbReference>
<dbReference type="GO" id="GO:0004674">
    <property type="term" value="F:protein serine/threonine kinase activity"/>
    <property type="evidence" value="ECO:0007669"/>
    <property type="project" value="UniProtKB-KW"/>
</dbReference>
<dbReference type="PANTHER" id="PTHR35526">
    <property type="entry name" value="ANTI-SIGMA-F FACTOR RSBW-RELATED"/>
    <property type="match status" value="1"/>
</dbReference>
<dbReference type="InterPro" id="IPR050267">
    <property type="entry name" value="Anti-sigma-factor_SerPK"/>
</dbReference>
<dbReference type="CDD" id="cd16936">
    <property type="entry name" value="HATPase_RsbW-like"/>
    <property type="match status" value="1"/>
</dbReference>
<dbReference type="InterPro" id="IPR003594">
    <property type="entry name" value="HATPase_dom"/>
</dbReference>
<keyword evidence="1" id="KW-0418">Kinase</keyword>
<dbReference type="SUPFAM" id="SSF55874">
    <property type="entry name" value="ATPase domain of HSP90 chaperone/DNA topoisomerase II/histidine kinase"/>
    <property type="match status" value="1"/>
</dbReference>
<evidence type="ECO:0000256" key="1">
    <source>
        <dbReference type="ARBA" id="ARBA00022527"/>
    </source>
</evidence>
<dbReference type="HOGENOM" id="CLU_090336_11_3_9"/>
<keyword evidence="4" id="KW-1185">Reference proteome</keyword>
<dbReference type="eggNOG" id="COG2172">
    <property type="taxonomic scope" value="Bacteria"/>
</dbReference>
<protein>
    <recommendedName>
        <fullName evidence="2">Histidine kinase/HSP90-like ATPase domain-containing protein</fullName>
    </recommendedName>
</protein>
<dbReference type="Proteomes" id="UP000004191">
    <property type="component" value="Unassembled WGS sequence"/>
</dbReference>
<dbReference type="EMBL" id="AGEI01000003">
    <property type="protein sequence ID" value="EHR36014.1"/>
    <property type="molecule type" value="Genomic_DNA"/>
</dbReference>
<proteinExistence type="predicted"/>
<dbReference type="STRING" id="883114.HMPREF9709_00110"/>
<evidence type="ECO:0000313" key="3">
    <source>
        <dbReference type="EMBL" id="EHR36014.1"/>
    </source>
</evidence>
<keyword evidence="1" id="KW-0808">Transferase</keyword>
<dbReference type="Gene3D" id="3.30.565.10">
    <property type="entry name" value="Histidine kinase-like ATPase, C-terminal domain"/>
    <property type="match status" value="1"/>
</dbReference>
<evidence type="ECO:0000259" key="2">
    <source>
        <dbReference type="Pfam" id="PF13581"/>
    </source>
</evidence>
<reference evidence="3 4" key="1">
    <citation type="submission" date="2012-01" db="EMBL/GenBank/DDBJ databases">
        <title>The Genome Sequence of Helcococcus kunzii ATCC 51366.</title>
        <authorList>
            <consortium name="The Broad Institute Genome Sequencing Platform"/>
            <person name="Earl A."/>
            <person name="Ward D."/>
            <person name="Feldgarden M."/>
            <person name="Gevers D."/>
            <person name="Huys G."/>
            <person name="Young S.K."/>
            <person name="Zeng Q."/>
            <person name="Gargeya S."/>
            <person name="Fitzgerald M."/>
            <person name="Haas B."/>
            <person name="Abouelleil A."/>
            <person name="Alvarado L."/>
            <person name="Arachchi H.M."/>
            <person name="Berlin A."/>
            <person name="Chapman S.B."/>
            <person name="Gearin G."/>
            <person name="Goldberg J."/>
            <person name="Griggs A."/>
            <person name="Gujja S."/>
            <person name="Hansen M."/>
            <person name="Heiman D."/>
            <person name="Howarth C."/>
            <person name="Larimer J."/>
            <person name="Lui A."/>
            <person name="MacDonald P.J.P."/>
            <person name="McCowen C."/>
            <person name="Montmayeur A."/>
            <person name="Murphy C."/>
            <person name="Neiman D."/>
            <person name="Pearson M."/>
            <person name="Priest M."/>
            <person name="Roberts A."/>
            <person name="Saif S."/>
            <person name="Shea T."/>
            <person name="Sisk P."/>
            <person name="Stolte C."/>
            <person name="Sykes S."/>
            <person name="Wortman J."/>
            <person name="Nusbaum C."/>
            <person name="Birren B."/>
        </authorList>
    </citation>
    <scope>NUCLEOTIDE SEQUENCE [LARGE SCALE GENOMIC DNA]</scope>
    <source>
        <strain evidence="3 4">ATCC 51366</strain>
    </source>
</reference>
<organism evidence="3 4">
    <name type="scientific">Helcococcus kunzii ATCC 51366</name>
    <dbReference type="NCBI Taxonomy" id="883114"/>
    <lineage>
        <taxon>Bacteria</taxon>
        <taxon>Bacillati</taxon>
        <taxon>Bacillota</taxon>
        <taxon>Tissierellia</taxon>
        <taxon>Tissierellales</taxon>
        <taxon>Peptoniphilaceae</taxon>
        <taxon>Helcococcus</taxon>
    </lineage>
</organism>
<dbReference type="Pfam" id="PF13581">
    <property type="entry name" value="HATPase_c_2"/>
    <property type="match status" value="1"/>
</dbReference>